<dbReference type="EMBL" id="CM014080">
    <property type="protein sequence ID" value="TKS68005.1"/>
    <property type="molecule type" value="Genomic_DNA"/>
</dbReference>
<dbReference type="Proteomes" id="UP000298787">
    <property type="component" value="Chromosome 3"/>
</dbReference>
<keyword evidence="2" id="KW-0964">Secreted</keyword>
<dbReference type="InterPro" id="IPR022734">
    <property type="entry name" value="ApoM"/>
</dbReference>
<accession>A0A4U5U516</accession>
<organism evidence="6 7">
    <name type="scientific">Collichthys lucidus</name>
    <name type="common">Big head croaker</name>
    <name type="synonym">Sciaena lucida</name>
    <dbReference type="NCBI Taxonomy" id="240159"/>
    <lineage>
        <taxon>Eukaryota</taxon>
        <taxon>Metazoa</taxon>
        <taxon>Chordata</taxon>
        <taxon>Craniata</taxon>
        <taxon>Vertebrata</taxon>
        <taxon>Euteleostomi</taxon>
        <taxon>Actinopterygii</taxon>
        <taxon>Neopterygii</taxon>
        <taxon>Teleostei</taxon>
        <taxon>Neoteleostei</taxon>
        <taxon>Acanthomorphata</taxon>
        <taxon>Eupercaria</taxon>
        <taxon>Sciaenidae</taxon>
        <taxon>Collichthys</taxon>
    </lineage>
</organism>
<gene>
    <name evidence="6" type="ORF">D9C73_002065</name>
</gene>
<dbReference type="PANTHER" id="PTHR11967">
    <property type="entry name" value="ALPHA-1-ACID GLYCOPROTEIN"/>
    <property type="match status" value="1"/>
</dbReference>
<evidence type="ECO:0000256" key="5">
    <source>
        <dbReference type="SAM" id="SignalP"/>
    </source>
</evidence>
<feature type="signal peptide" evidence="5">
    <location>
        <begin position="1"/>
        <end position="17"/>
    </location>
</feature>
<name>A0A4U5U516_COLLU</name>
<dbReference type="Gene3D" id="2.40.128.20">
    <property type="match status" value="1"/>
</dbReference>
<feature type="chain" id="PRO_5020475738" evidence="5">
    <location>
        <begin position="18"/>
        <end position="192"/>
    </location>
</feature>
<evidence type="ECO:0000313" key="7">
    <source>
        <dbReference type="Proteomes" id="UP000298787"/>
    </source>
</evidence>
<dbReference type="Pfam" id="PF11032">
    <property type="entry name" value="ApoM"/>
    <property type="match status" value="1"/>
</dbReference>
<dbReference type="AlphaFoldDB" id="A0A4U5U516"/>
<keyword evidence="4" id="KW-0325">Glycoprotein</keyword>
<keyword evidence="7" id="KW-1185">Reference proteome</keyword>
<protein>
    <submittedName>
        <fullName evidence="6">Apolipoprotein M</fullName>
    </submittedName>
</protein>
<dbReference type="SUPFAM" id="SSF50814">
    <property type="entry name" value="Lipocalins"/>
    <property type="match status" value="1"/>
</dbReference>
<evidence type="ECO:0000256" key="4">
    <source>
        <dbReference type="ARBA" id="ARBA00023180"/>
    </source>
</evidence>
<comment type="subcellular location">
    <subcellularLocation>
        <location evidence="1">Secreted</location>
    </subcellularLocation>
</comment>
<keyword evidence="6" id="KW-0449">Lipoprotein</keyword>
<evidence type="ECO:0000313" key="6">
    <source>
        <dbReference type="EMBL" id="TKS68005.1"/>
    </source>
</evidence>
<proteinExistence type="predicted"/>
<reference evidence="6 7" key="1">
    <citation type="submission" date="2019-01" db="EMBL/GenBank/DDBJ databases">
        <title>Genome Assembly of Collichthys lucidus.</title>
        <authorList>
            <person name="Cai M."/>
            <person name="Xiao S."/>
        </authorList>
    </citation>
    <scope>NUCLEOTIDE SEQUENCE [LARGE SCALE GENOMIC DNA]</scope>
    <source>
        <strain evidence="6">JT15FE1705JMU</strain>
        <tissue evidence="6">Muscle</tissue>
    </source>
</reference>
<sequence>MFSVALALLCLASVSCSAPLPCEELLRPLDRVDLHGLVGRWALVAGSLSNLTYLDRFKQRDSATINFSSNTSDANISYTSSIRLHERCLYKSYNISLQGGSFTFDGTDRSNLSASYVHTSCPDCLLMRMIAESGRRQHLYLFSRRREVEQKEMEEYKAQVACLNMPPPAVMDPAKELCPEETAEEQKDRATL</sequence>
<dbReference type="PANTHER" id="PTHR11967:SF2">
    <property type="entry name" value="ALPHA-1-ACID GLYCOPROTEIN 1"/>
    <property type="match status" value="1"/>
</dbReference>
<evidence type="ECO:0000256" key="1">
    <source>
        <dbReference type="ARBA" id="ARBA00004613"/>
    </source>
</evidence>
<evidence type="ECO:0000256" key="3">
    <source>
        <dbReference type="ARBA" id="ARBA00022729"/>
    </source>
</evidence>
<dbReference type="InterPro" id="IPR012674">
    <property type="entry name" value="Calycin"/>
</dbReference>
<dbReference type="GO" id="GO:0005576">
    <property type="term" value="C:extracellular region"/>
    <property type="evidence" value="ECO:0007669"/>
    <property type="project" value="UniProtKB-SubCell"/>
</dbReference>
<evidence type="ECO:0000256" key="2">
    <source>
        <dbReference type="ARBA" id="ARBA00022525"/>
    </source>
</evidence>
<keyword evidence="3 5" id="KW-0732">Signal</keyword>